<accession>A0ABR9IA28</accession>
<dbReference type="InterPro" id="IPR023228">
    <property type="entry name" value="SAM_OH_AdoTrfase_N_sf"/>
</dbReference>
<dbReference type="Pfam" id="PF20257">
    <property type="entry name" value="SAM_HAT_C"/>
    <property type="match status" value="1"/>
</dbReference>
<dbReference type="InterPro" id="IPR002747">
    <property type="entry name" value="SAM_OH_AdoTrfase"/>
</dbReference>
<dbReference type="Pfam" id="PF01887">
    <property type="entry name" value="SAM_HAT_N"/>
    <property type="match status" value="1"/>
</dbReference>
<comment type="similarity">
    <text evidence="2">Belongs to the SAM hydrolase / SAM-dependent halogenase family.</text>
</comment>
<dbReference type="InterPro" id="IPR046469">
    <property type="entry name" value="SAM_HAT_N"/>
</dbReference>
<dbReference type="SUPFAM" id="SSF102522">
    <property type="entry name" value="Bacterial fluorinating enzyme, N-terminal domain"/>
    <property type="match status" value="1"/>
</dbReference>
<keyword evidence="5" id="KW-0378">Hydrolase</keyword>
<keyword evidence="1" id="KW-0949">S-adenosyl-L-methionine</keyword>
<dbReference type="PANTHER" id="PTHR35092">
    <property type="entry name" value="CHLORINASE MJ1651"/>
    <property type="match status" value="1"/>
</dbReference>
<evidence type="ECO:0000259" key="3">
    <source>
        <dbReference type="Pfam" id="PF01887"/>
    </source>
</evidence>
<comment type="caution">
    <text evidence="5">The sequence shown here is derived from an EMBL/GenBank/DDBJ whole genome shotgun (WGS) entry which is preliminary data.</text>
</comment>
<evidence type="ECO:0000313" key="5">
    <source>
        <dbReference type="EMBL" id="MBE1500003.1"/>
    </source>
</evidence>
<gene>
    <name evidence="5" type="ORF">H4696_007103</name>
</gene>
<dbReference type="PIRSF" id="PIRSF006779">
    <property type="entry name" value="UCP006779"/>
    <property type="match status" value="1"/>
</dbReference>
<dbReference type="Proteomes" id="UP000631670">
    <property type="component" value="Unassembled WGS sequence"/>
</dbReference>
<feature type="domain" description="S-adenosyl-l-methionine hydroxide adenosyltransferase N-terminal" evidence="3">
    <location>
        <begin position="11"/>
        <end position="156"/>
    </location>
</feature>
<evidence type="ECO:0000313" key="6">
    <source>
        <dbReference type="Proteomes" id="UP000631670"/>
    </source>
</evidence>
<name>A0ABR9IA28_9PSEU</name>
<reference evidence="5 6" key="1">
    <citation type="submission" date="2020-10" db="EMBL/GenBank/DDBJ databases">
        <title>Sequencing the genomes of 1000 actinobacteria strains.</title>
        <authorList>
            <person name="Klenk H.-P."/>
        </authorList>
    </citation>
    <scope>NUCLEOTIDE SEQUENCE [LARGE SCALE GENOMIC DNA]</scope>
    <source>
        <strain evidence="5 6">DSM 44653</strain>
    </source>
</reference>
<dbReference type="GO" id="GO:0016787">
    <property type="term" value="F:hydrolase activity"/>
    <property type="evidence" value="ECO:0007669"/>
    <property type="project" value="UniProtKB-KW"/>
</dbReference>
<keyword evidence="6" id="KW-1185">Reference proteome</keyword>
<dbReference type="EMBL" id="JADBEG010000001">
    <property type="protein sequence ID" value="MBE1500003.1"/>
    <property type="molecule type" value="Genomic_DNA"/>
</dbReference>
<evidence type="ECO:0000256" key="2">
    <source>
        <dbReference type="ARBA" id="ARBA00024035"/>
    </source>
</evidence>
<sequence length="273" mass="27495">MDDAGMAYDWISVTTDYGLRDGFVAACHGVIARLAPAVRVIDVTHEVPPQDIRHGAMALAQTAPFLPASVHVAVVDPGVGTARLGVVVVAEDGLLVGPDNGLLLPAAQALGGVRAAYELAEPSLRLPVTSATFHGRDVFAPAAAHLALGVAPSAFGDPVTDLVSMPEPFVAAFPGKLVSEVLTVDHFGNVQLAATPADLELSGLTGAVSVHSERVAVTTVLGRTFADVPAGASVLYTDSAGRLAVAVNGGSAAAVLGLGPAQECTITSSPTAS</sequence>
<dbReference type="InterPro" id="IPR023227">
    <property type="entry name" value="SAM_OH_AdoTrfase_C_sf"/>
</dbReference>
<proteinExistence type="inferred from homology"/>
<dbReference type="InterPro" id="IPR046470">
    <property type="entry name" value="SAM_HAT_C"/>
</dbReference>
<dbReference type="PANTHER" id="PTHR35092:SF1">
    <property type="entry name" value="CHLORINASE MJ1651"/>
    <property type="match status" value="1"/>
</dbReference>
<dbReference type="Gene3D" id="3.40.50.10790">
    <property type="entry name" value="S-adenosyl-l-methionine hydroxide adenosyltransferase, N-terminal"/>
    <property type="match status" value="1"/>
</dbReference>
<dbReference type="Gene3D" id="2.40.30.90">
    <property type="entry name" value="Bacterial fluorinating enzyme like"/>
    <property type="match status" value="1"/>
</dbReference>
<protein>
    <submittedName>
        <fullName evidence="5">S-adenosylmethionine hydrolase</fullName>
    </submittedName>
</protein>
<feature type="domain" description="S-adenosyl-l-methionine hydroxide adenosyltransferase C-terminal" evidence="4">
    <location>
        <begin position="180"/>
        <end position="263"/>
    </location>
</feature>
<evidence type="ECO:0000256" key="1">
    <source>
        <dbReference type="ARBA" id="ARBA00022691"/>
    </source>
</evidence>
<evidence type="ECO:0000259" key="4">
    <source>
        <dbReference type="Pfam" id="PF20257"/>
    </source>
</evidence>
<dbReference type="SUPFAM" id="SSF101852">
    <property type="entry name" value="Bacterial fluorinating enzyme, C-terminal domain"/>
    <property type="match status" value="1"/>
</dbReference>
<organism evidence="5 6">
    <name type="scientific">Amycolatopsis lexingtonensis</name>
    <dbReference type="NCBI Taxonomy" id="218822"/>
    <lineage>
        <taxon>Bacteria</taxon>
        <taxon>Bacillati</taxon>
        <taxon>Actinomycetota</taxon>
        <taxon>Actinomycetes</taxon>
        <taxon>Pseudonocardiales</taxon>
        <taxon>Pseudonocardiaceae</taxon>
        <taxon>Amycolatopsis</taxon>
    </lineage>
</organism>